<reference evidence="2" key="1">
    <citation type="journal article" date="2023" name="Science">
        <title>Genome structures resolve the early diversification of teleost fishes.</title>
        <authorList>
            <person name="Parey E."/>
            <person name="Louis A."/>
            <person name="Montfort J."/>
            <person name="Bouchez O."/>
            <person name="Roques C."/>
            <person name="Iampietro C."/>
            <person name="Lluch J."/>
            <person name="Castinel A."/>
            <person name="Donnadieu C."/>
            <person name="Desvignes T."/>
            <person name="Floi Bucao C."/>
            <person name="Jouanno E."/>
            <person name="Wen M."/>
            <person name="Mejri S."/>
            <person name="Dirks R."/>
            <person name="Jansen H."/>
            <person name="Henkel C."/>
            <person name="Chen W.J."/>
            <person name="Zahm M."/>
            <person name="Cabau C."/>
            <person name="Klopp C."/>
            <person name="Thompson A.W."/>
            <person name="Robinson-Rechavi M."/>
            <person name="Braasch I."/>
            <person name="Lecointre G."/>
            <person name="Bobe J."/>
            <person name="Postlethwait J.H."/>
            <person name="Berthelot C."/>
            <person name="Roest Crollius H."/>
            <person name="Guiguen Y."/>
        </authorList>
    </citation>
    <scope>NUCLEOTIDE SEQUENCE</scope>
    <source>
        <strain evidence="2">WJC10195</strain>
    </source>
</reference>
<name>A0A9Q1G0Z1_SYNKA</name>
<keyword evidence="3" id="KW-1185">Reference proteome</keyword>
<gene>
    <name evidence="2" type="ORF">SKAU_G00113640</name>
</gene>
<accession>A0A9Q1G0Z1</accession>
<evidence type="ECO:0000313" key="3">
    <source>
        <dbReference type="Proteomes" id="UP001152622"/>
    </source>
</evidence>
<dbReference type="EMBL" id="JAINUF010000003">
    <property type="protein sequence ID" value="KAJ8371336.1"/>
    <property type="molecule type" value="Genomic_DNA"/>
</dbReference>
<evidence type="ECO:0000256" key="1">
    <source>
        <dbReference type="SAM" id="MobiDB-lite"/>
    </source>
</evidence>
<protein>
    <submittedName>
        <fullName evidence="2">Uncharacterized protein</fullName>
    </submittedName>
</protein>
<feature type="region of interest" description="Disordered" evidence="1">
    <location>
        <begin position="34"/>
        <end position="55"/>
    </location>
</feature>
<evidence type="ECO:0000313" key="2">
    <source>
        <dbReference type="EMBL" id="KAJ8371336.1"/>
    </source>
</evidence>
<proteinExistence type="predicted"/>
<dbReference type="Proteomes" id="UP001152622">
    <property type="component" value="Chromosome 3"/>
</dbReference>
<dbReference type="AlphaFoldDB" id="A0A9Q1G0Z1"/>
<organism evidence="2 3">
    <name type="scientific">Synaphobranchus kaupii</name>
    <name type="common">Kaup's arrowtooth eel</name>
    <dbReference type="NCBI Taxonomy" id="118154"/>
    <lineage>
        <taxon>Eukaryota</taxon>
        <taxon>Metazoa</taxon>
        <taxon>Chordata</taxon>
        <taxon>Craniata</taxon>
        <taxon>Vertebrata</taxon>
        <taxon>Euteleostomi</taxon>
        <taxon>Actinopterygii</taxon>
        <taxon>Neopterygii</taxon>
        <taxon>Teleostei</taxon>
        <taxon>Anguilliformes</taxon>
        <taxon>Synaphobranchidae</taxon>
        <taxon>Synaphobranchus</taxon>
    </lineage>
</organism>
<sequence length="110" mass="12557">MVAHSNSLPSDQEKKMKILNLICWSPERIQIETGERPAHGYRDERGNGKEKESMKQEEWTMSPFLFYPGGITVAVYCCHYTAGPKIINTGEERLSVDVGKTQLRERGSKR</sequence>
<comment type="caution">
    <text evidence="2">The sequence shown here is derived from an EMBL/GenBank/DDBJ whole genome shotgun (WGS) entry which is preliminary data.</text>
</comment>